<protein>
    <submittedName>
        <fullName evidence="2">Uncharacterized protein</fullName>
    </submittedName>
</protein>
<name>A0A1E3HYS6_9TREE</name>
<sequence length="165" mass="18693">MGSEDQPEDSIEAQWGFKPKSLCSKDSTRPEDLQTTGSGPSQPPSSSANDTIPESTPSQQSQKHPTFKEWGSLQIRQRKMELYALERKQRSRNSSAGGKSTRAGEDTTSNDNEIRETRKKLRDFEKSFQSALNLHPSEPRDMSIHYAYEKSIRDANPKESLFWGK</sequence>
<reference evidence="2" key="1">
    <citation type="submission" date="2016-06" db="EMBL/GenBank/DDBJ databases">
        <authorList>
            <person name="Cuomo C."/>
            <person name="Litvintseva A."/>
            <person name="Heitman J."/>
            <person name="Chen Y."/>
            <person name="Sun S."/>
            <person name="Springer D."/>
            <person name="Dromer F."/>
            <person name="Young S."/>
            <person name="Zeng Q."/>
            <person name="Chapman S."/>
            <person name="Gujja S."/>
            <person name="Saif S."/>
            <person name="Birren B."/>
        </authorList>
    </citation>
    <scope>NUCLEOTIDE SEQUENCE</scope>
    <source>
        <strain evidence="2">CBS 7841</strain>
    </source>
</reference>
<evidence type="ECO:0000313" key="2">
    <source>
        <dbReference type="EMBL" id="WVN90071.1"/>
    </source>
</evidence>
<reference evidence="2" key="2">
    <citation type="journal article" date="2022" name="Elife">
        <title>Obligate sexual reproduction of a homothallic fungus closely related to the Cryptococcus pathogenic species complex.</title>
        <authorList>
            <person name="Passer A.R."/>
            <person name="Clancey S.A."/>
            <person name="Shea T."/>
            <person name="David-Palma M."/>
            <person name="Averette A.F."/>
            <person name="Boekhout T."/>
            <person name="Porcel B.M."/>
            <person name="Nowrousian M."/>
            <person name="Cuomo C.A."/>
            <person name="Sun S."/>
            <person name="Heitman J."/>
            <person name="Coelho M.A."/>
        </authorList>
    </citation>
    <scope>NUCLEOTIDE SEQUENCE</scope>
    <source>
        <strain evidence="2">CBS 7841</strain>
    </source>
</reference>
<dbReference type="AlphaFoldDB" id="A0A1E3HYS6"/>
<reference evidence="2" key="3">
    <citation type="submission" date="2024-01" db="EMBL/GenBank/DDBJ databases">
        <authorList>
            <person name="Coelho M.A."/>
            <person name="David-Palma M."/>
            <person name="Shea T."/>
            <person name="Sun S."/>
            <person name="Cuomo C.A."/>
            <person name="Heitman J."/>
        </authorList>
    </citation>
    <scope>NUCLEOTIDE SEQUENCE</scope>
    <source>
        <strain evidence="2">CBS 7841</strain>
    </source>
</reference>
<feature type="compositionally biased region" description="Basic and acidic residues" evidence="1">
    <location>
        <begin position="78"/>
        <end position="88"/>
    </location>
</feature>
<dbReference type="VEuPathDB" id="FungiDB:L203_05676"/>
<proteinExistence type="predicted"/>
<gene>
    <name evidence="2" type="ORF">L203_105306</name>
</gene>
<feature type="compositionally biased region" description="Acidic residues" evidence="1">
    <location>
        <begin position="1"/>
        <end position="11"/>
    </location>
</feature>
<feature type="compositionally biased region" description="Polar residues" evidence="1">
    <location>
        <begin position="48"/>
        <end position="64"/>
    </location>
</feature>
<feature type="region of interest" description="Disordered" evidence="1">
    <location>
        <begin position="1"/>
        <end position="114"/>
    </location>
</feature>
<dbReference type="RefSeq" id="XP_066070771.1">
    <property type="nucleotide sequence ID" value="XM_066214674.1"/>
</dbReference>
<dbReference type="GeneID" id="91089515"/>
<dbReference type="EMBL" id="CP143789">
    <property type="protein sequence ID" value="WVN90071.1"/>
    <property type="molecule type" value="Genomic_DNA"/>
</dbReference>
<evidence type="ECO:0000256" key="1">
    <source>
        <dbReference type="SAM" id="MobiDB-lite"/>
    </source>
</evidence>
<accession>A0A1E3HYS6</accession>
<dbReference type="KEGG" id="cdep:91089515"/>
<dbReference type="Proteomes" id="UP000094043">
    <property type="component" value="Chromosome 6"/>
</dbReference>
<evidence type="ECO:0000313" key="3">
    <source>
        <dbReference type="Proteomes" id="UP000094043"/>
    </source>
</evidence>
<organism evidence="2 3">
    <name type="scientific">Cryptococcus depauperatus CBS 7841</name>
    <dbReference type="NCBI Taxonomy" id="1295531"/>
    <lineage>
        <taxon>Eukaryota</taxon>
        <taxon>Fungi</taxon>
        <taxon>Dikarya</taxon>
        <taxon>Basidiomycota</taxon>
        <taxon>Agaricomycotina</taxon>
        <taxon>Tremellomycetes</taxon>
        <taxon>Tremellales</taxon>
        <taxon>Cryptococcaceae</taxon>
        <taxon>Cryptococcus</taxon>
    </lineage>
</organism>
<feature type="compositionally biased region" description="Low complexity" evidence="1">
    <location>
        <begin position="34"/>
        <end position="47"/>
    </location>
</feature>
<keyword evidence="3" id="KW-1185">Reference proteome</keyword>